<evidence type="ECO:0000256" key="1">
    <source>
        <dbReference type="ARBA" id="ARBA00004479"/>
    </source>
</evidence>
<dbReference type="STRING" id="75743.A0A401PQI4"/>
<dbReference type="PANTHER" id="PTHR23220:SF69">
    <property type="entry name" value="INTEGRIN ALPHA-9"/>
    <property type="match status" value="1"/>
</dbReference>
<comment type="subcellular location">
    <subcellularLocation>
        <location evidence="1">Membrane</location>
        <topology evidence="1">Single-pass type I membrane protein</topology>
    </subcellularLocation>
</comment>
<dbReference type="Pfam" id="PF08441">
    <property type="entry name" value="Integrin_A_Ig_1"/>
    <property type="match status" value="1"/>
</dbReference>
<dbReference type="GO" id="GO:0007160">
    <property type="term" value="P:cell-matrix adhesion"/>
    <property type="evidence" value="ECO:0007669"/>
    <property type="project" value="TreeGrafter"/>
</dbReference>
<keyword evidence="4" id="KW-0325">Glycoprotein</keyword>
<dbReference type="GO" id="GO:0008305">
    <property type="term" value="C:integrin complex"/>
    <property type="evidence" value="ECO:0007669"/>
    <property type="project" value="TreeGrafter"/>
</dbReference>
<dbReference type="Gene3D" id="2.60.40.1460">
    <property type="entry name" value="Integrin domains. Chain A, domain 2"/>
    <property type="match status" value="1"/>
</dbReference>
<reference evidence="6 7" key="1">
    <citation type="journal article" date="2018" name="Nat. Ecol. Evol.">
        <title>Shark genomes provide insights into elasmobranch evolution and the origin of vertebrates.</title>
        <authorList>
            <person name="Hara Y"/>
            <person name="Yamaguchi K"/>
            <person name="Onimaru K"/>
            <person name="Kadota M"/>
            <person name="Koyanagi M"/>
            <person name="Keeley SD"/>
            <person name="Tatsumi K"/>
            <person name="Tanaka K"/>
            <person name="Motone F"/>
            <person name="Kageyama Y"/>
            <person name="Nozu R"/>
            <person name="Adachi N"/>
            <person name="Nishimura O"/>
            <person name="Nakagawa R"/>
            <person name="Tanegashima C"/>
            <person name="Kiyatake I"/>
            <person name="Matsumoto R"/>
            <person name="Murakumo K"/>
            <person name="Nishida K"/>
            <person name="Terakita A"/>
            <person name="Kuratani S"/>
            <person name="Sato K"/>
            <person name="Hyodo S Kuraku.S."/>
        </authorList>
    </citation>
    <scope>NUCLEOTIDE SEQUENCE [LARGE SCALE GENOMIC DNA]</scope>
</reference>
<evidence type="ECO:0000256" key="2">
    <source>
        <dbReference type="ARBA" id="ARBA00023037"/>
    </source>
</evidence>
<dbReference type="AlphaFoldDB" id="A0A401PQI4"/>
<gene>
    <name evidence="6" type="ORF">scyTo_0015312</name>
</gene>
<feature type="domain" description="Integrin alpha first immunoglubulin-like" evidence="5">
    <location>
        <begin position="10"/>
        <end position="113"/>
    </location>
</feature>
<dbReference type="GO" id="GO:0007229">
    <property type="term" value="P:integrin-mediated signaling pathway"/>
    <property type="evidence" value="ECO:0007669"/>
    <property type="project" value="UniProtKB-KW"/>
</dbReference>
<dbReference type="GO" id="GO:0098609">
    <property type="term" value="P:cell-cell adhesion"/>
    <property type="evidence" value="ECO:0007669"/>
    <property type="project" value="TreeGrafter"/>
</dbReference>
<keyword evidence="2" id="KW-0401">Integrin</keyword>
<dbReference type="Proteomes" id="UP000288216">
    <property type="component" value="Unassembled WGS sequence"/>
</dbReference>
<dbReference type="PANTHER" id="PTHR23220">
    <property type="entry name" value="INTEGRIN ALPHA"/>
    <property type="match status" value="1"/>
</dbReference>
<proteinExistence type="predicted"/>
<evidence type="ECO:0000313" key="6">
    <source>
        <dbReference type="EMBL" id="GCB75381.1"/>
    </source>
</evidence>
<organism evidence="6 7">
    <name type="scientific">Scyliorhinus torazame</name>
    <name type="common">Cloudy catshark</name>
    <name type="synonym">Catulus torazame</name>
    <dbReference type="NCBI Taxonomy" id="75743"/>
    <lineage>
        <taxon>Eukaryota</taxon>
        <taxon>Metazoa</taxon>
        <taxon>Chordata</taxon>
        <taxon>Craniata</taxon>
        <taxon>Vertebrata</taxon>
        <taxon>Chondrichthyes</taxon>
        <taxon>Elasmobranchii</taxon>
        <taxon>Galeomorphii</taxon>
        <taxon>Galeoidea</taxon>
        <taxon>Carcharhiniformes</taxon>
        <taxon>Scyliorhinidae</taxon>
        <taxon>Scyliorhinus</taxon>
    </lineage>
</organism>
<dbReference type="OMA" id="IHANEPM"/>
<dbReference type="EMBL" id="BFAA01008630">
    <property type="protein sequence ID" value="GCB75381.1"/>
    <property type="molecule type" value="Genomic_DNA"/>
</dbReference>
<comment type="caution">
    <text evidence="6">The sequence shown here is derived from an EMBL/GenBank/DDBJ whole genome shotgun (WGS) entry which is preliminary data.</text>
</comment>
<evidence type="ECO:0000256" key="4">
    <source>
        <dbReference type="ARBA" id="ARBA00023180"/>
    </source>
</evidence>
<dbReference type="GO" id="GO:0009897">
    <property type="term" value="C:external side of plasma membrane"/>
    <property type="evidence" value="ECO:0007669"/>
    <property type="project" value="TreeGrafter"/>
</dbReference>
<protein>
    <recommendedName>
        <fullName evidence="5">Integrin alpha first immunoglubulin-like domain-containing protein</fullName>
    </recommendedName>
</protein>
<dbReference type="InterPro" id="IPR032695">
    <property type="entry name" value="Integrin_dom_sf"/>
</dbReference>
<keyword evidence="3" id="KW-0472">Membrane</keyword>
<evidence type="ECO:0000259" key="5">
    <source>
        <dbReference type="Pfam" id="PF08441"/>
    </source>
</evidence>
<dbReference type="InterPro" id="IPR013649">
    <property type="entry name" value="Integrin_alpha_Ig-like_1"/>
</dbReference>
<name>A0A401PQI4_SCYTO</name>
<dbReference type="GO" id="GO:0033627">
    <property type="term" value="P:cell adhesion mediated by integrin"/>
    <property type="evidence" value="ECO:0007669"/>
    <property type="project" value="TreeGrafter"/>
</dbReference>
<evidence type="ECO:0000256" key="3">
    <source>
        <dbReference type="ARBA" id="ARBA00023136"/>
    </source>
</evidence>
<keyword evidence="7" id="KW-1185">Reference proteome</keyword>
<evidence type="ECO:0000313" key="7">
    <source>
        <dbReference type="Proteomes" id="UP000288216"/>
    </source>
</evidence>
<sequence>MSDSVVLLRARPVITVEIFILLPSSINITAPKCHDGIQPVNCLNVTTCFRFHGKQLPGEIELIYNLTADAVKKVKGLQARVYIHANEPMSQVMEKIELSSSKESCKHYFVIVKVSALISPDKFCLEGSFCKSLLS</sequence>
<dbReference type="OrthoDB" id="5317514at2759"/>
<dbReference type="SUPFAM" id="SSF69179">
    <property type="entry name" value="Integrin domains"/>
    <property type="match status" value="1"/>
</dbReference>
<accession>A0A401PQI4</accession>
<dbReference type="GO" id="GO:0005178">
    <property type="term" value="F:integrin binding"/>
    <property type="evidence" value="ECO:0007669"/>
    <property type="project" value="TreeGrafter"/>
</dbReference>